<comment type="caution">
    <text evidence="1">The sequence shown here is derived from an EMBL/GenBank/DDBJ whole genome shotgun (WGS) entry which is preliminary data.</text>
</comment>
<protein>
    <submittedName>
        <fullName evidence="1">Uncharacterized protein</fullName>
    </submittedName>
</protein>
<dbReference type="Proteomes" id="UP001343257">
    <property type="component" value="Unassembled WGS sequence"/>
</dbReference>
<evidence type="ECO:0000313" key="2">
    <source>
        <dbReference type="Proteomes" id="UP001343257"/>
    </source>
</evidence>
<evidence type="ECO:0000313" key="1">
    <source>
        <dbReference type="EMBL" id="MED5019905.1"/>
    </source>
</evidence>
<organism evidence="1 2">
    <name type="scientific">Paenibacillus chibensis</name>
    <dbReference type="NCBI Taxonomy" id="59846"/>
    <lineage>
        <taxon>Bacteria</taxon>
        <taxon>Bacillati</taxon>
        <taxon>Bacillota</taxon>
        <taxon>Bacilli</taxon>
        <taxon>Bacillales</taxon>
        <taxon>Paenibacillaceae</taxon>
        <taxon>Paenibacillus</taxon>
    </lineage>
</organism>
<gene>
    <name evidence="1" type="ORF">P9847_21740</name>
</gene>
<reference evidence="1 2" key="1">
    <citation type="submission" date="2023-03" db="EMBL/GenBank/DDBJ databases">
        <title>Bacillus Genome Sequencing.</title>
        <authorList>
            <person name="Dunlap C."/>
        </authorList>
    </citation>
    <scope>NUCLEOTIDE SEQUENCE [LARGE SCALE GENOMIC DNA]</scope>
    <source>
        <strain evidence="1 2">NRS-52</strain>
    </source>
</reference>
<name>A0ABU6PYD0_9BACL</name>
<proteinExistence type="predicted"/>
<accession>A0ABU6PYD0</accession>
<sequence length="79" mass="9093">MKKHSFARDRVIRLRRGQSIRLVCGIPIFTRRIALHPGEFVVATCNDSPNVIIVGCQSFNRRIRVHLFPGQQLIVSCHR</sequence>
<keyword evidence="2" id="KW-1185">Reference proteome</keyword>
<dbReference type="RefSeq" id="WP_328281098.1">
    <property type="nucleotide sequence ID" value="NZ_JARTLD010000057.1"/>
</dbReference>
<dbReference type="EMBL" id="JARTLD010000057">
    <property type="protein sequence ID" value="MED5019905.1"/>
    <property type="molecule type" value="Genomic_DNA"/>
</dbReference>